<sequence>MTQIETARLLHPNRAQTASLFDSHCHLTDRAYSSDLKEVIKRARDAKVLYLLTVGLNRQDSIKGLKLCNQFESIYCSLGVHPHDADKFNESSLDEFRNLSQDNKVKAIGETGLDFFRNYSKPENQERAFRAQIDLAKELNLPLIIHIRDAYPQAMKILKEKNYFSGVLHCYSGDEAFAQEAVRLGFYISVAGSITYNGKRLKSVIKQIPQDRLLIETDAPYLAPVPYRGKRNEPAFIRFTLQAIGKVLGQDVTTLAQITTENAKRCFRIKDG</sequence>
<dbReference type="InterPro" id="IPR018228">
    <property type="entry name" value="DNase_TatD-rel_CS"/>
</dbReference>
<evidence type="ECO:0000256" key="2">
    <source>
        <dbReference type="ARBA" id="ARBA00022801"/>
    </source>
</evidence>
<gene>
    <name evidence="4" type="ORF">ENW73_04860</name>
</gene>
<dbReference type="GO" id="GO:0016788">
    <property type="term" value="F:hydrolase activity, acting on ester bonds"/>
    <property type="evidence" value="ECO:0007669"/>
    <property type="project" value="InterPro"/>
</dbReference>
<evidence type="ECO:0000256" key="1">
    <source>
        <dbReference type="ARBA" id="ARBA00022723"/>
    </source>
</evidence>
<dbReference type="EMBL" id="DTLI01000129">
    <property type="protein sequence ID" value="HHS52181.1"/>
    <property type="molecule type" value="Genomic_DNA"/>
</dbReference>
<dbReference type="Gene3D" id="3.20.20.140">
    <property type="entry name" value="Metal-dependent hydrolases"/>
    <property type="match status" value="1"/>
</dbReference>
<keyword evidence="1 3" id="KW-0479">Metal-binding</keyword>
<dbReference type="InterPro" id="IPR015991">
    <property type="entry name" value="TatD/YcfH-like"/>
</dbReference>
<dbReference type="GO" id="GO:0046872">
    <property type="term" value="F:metal ion binding"/>
    <property type="evidence" value="ECO:0007669"/>
    <property type="project" value="UniProtKB-KW"/>
</dbReference>
<feature type="binding site" evidence="3">
    <location>
        <position position="110"/>
    </location>
    <ligand>
        <name>a divalent metal cation</name>
        <dbReference type="ChEBI" id="CHEBI:60240"/>
        <label>1</label>
    </ligand>
</feature>
<evidence type="ECO:0000313" key="4">
    <source>
        <dbReference type="EMBL" id="HHS52181.1"/>
    </source>
</evidence>
<dbReference type="PANTHER" id="PTHR46124:SF2">
    <property type="entry name" value="D-AMINOACYL-TRNA DEACYLASE"/>
    <property type="match status" value="1"/>
</dbReference>
<accession>A0A7C6ECU1</accession>
<dbReference type="PIRSF" id="PIRSF005902">
    <property type="entry name" value="DNase_TatD"/>
    <property type="match status" value="1"/>
</dbReference>
<feature type="binding site" evidence="3">
    <location>
        <position position="218"/>
    </location>
    <ligand>
        <name>a divalent metal cation</name>
        <dbReference type="ChEBI" id="CHEBI:60240"/>
        <label>1</label>
    </ligand>
</feature>
<dbReference type="FunFam" id="3.20.20.140:FF:000005">
    <property type="entry name" value="TatD family hydrolase"/>
    <property type="match status" value="1"/>
</dbReference>
<dbReference type="NCBIfam" id="TIGR00010">
    <property type="entry name" value="YchF/TatD family DNA exonuclease"/>
    <property type="match status" value="1"/>
</dbReference>
<proteinExistence type="predicted"/>
<dbReference type="GO" id="GO:0005829">
    <property type="term" value="C:cytosol"/>
    <property type="evidence" value="ECO:0007669"/>
    <property type="project" value="TreeGrafter"/>
</dbReference>
<feature type="binding site" evidence="3">
    <location>
        <position position="146"/>
    </location>
    <ligand>
        <name>a divalent metal cation</name>
        <dbReference type="ChEBI" id="CHEBI:60240"/>
        <label>2</label>
    </ligand>
</feature>
<organism evidence="4">
    <name type="scientific">candidate division WOR-3 bacterium</name>
    <dbReference type="NCBI Taxonomy" id="2052148"/>
    <lineage>
        <taxon>Bacteria</taxon>
        <taxon>Bacteria division WOR-3</taxon>
    </lineage>
</organism>
<name>A0A7C6ECU1_UNCW3</name>
<feature type="binding site" evidence="3">
    <location>
        <position position="26"/>
    </location>
    <ligand>
        <name>a divalent metal cation</name>
        <dbReference type="ChEBI" id="CHEBI:60240"/>
        <label>1</label>
    </ligand>
</feature>
<dbReference type="Pfam" id="PF01026">
    <property type="entry name" value="TatD_DNase"/>
    <property type="match status" value="1"/>
</dbReference>
<evidence type="ECO:0000256" key="3">
    <source>
        <dbReference type="PIRSR" id="PIRSR005902-1"/>
    </source>
</evidence>
<dbReference type="GO" id="GO:0004536">
    <property type="term" value="F:DNA nuclease activity"/>
    <property type="evidence" value="ECO:0007669"/>
    <property type="project" value="InterPro"/>
</dbReference>
<feature type="binding site" evidence="3">
    <location>
        <position position="24"/>
    </location>
    <ligand>
        <name>a divalent metal cation</name>
        <dbReference type="ChEBI" id="CHEBI:60240"/>
        <label>1</label>
    </ligand>
</feature>
<reference evidence="4" key="1">
    <citation type="journal article" date="2020" name="mSystems">
        <title>Genome- and Community-Level Interaction Insights into Carbon Utilization and Element Cycling Functions of Hydrothermarchaeota in Hydrothermal Sediment.</title>
        <authorList>
            <person name="Zhou Z."/>
            <person name="Liu Y."/>
            <person name="Xu W."/>
            <person name="Pan J."/>
            <person name="Luo Z.H."/>
            <person name="Li M."/>
        </authorList>
    </citation>
    <scope>NUCLEOTIDE SEQUENCE [LARGE SCALE GENOMIC DNA]</scope>
    <source>
        <strain evidence="4">SpSt-876</strain>
    </source>
</reference>
<dbReference type="InterPro" id="IPR001130">
    <property type="entry name" value="TatD-like"/>
</dbReference>
<dbReference type="PROSITE" id="PS01091">
    <property type="entry name" value="TATD_3"/>
    <property type="match status" value="1"/>
</dbReference>
<dbReference type="SUPFAM" id="SSF51556">
    <property type="entry name" value="Metallo-dependent hydrolases"/>
    <property type="match status" value="1"/>
</dbReference>
<comment type="caution">
    <text evidence="4">The sequence shown here is derived from an EMBL/GenBank/DDBJ whole genome shotgun (WGS) entry which is preliminary data.</text>
</comment>
<dbReference type="CDD" id="cd01310">
    <property type="entry name" value="TatD_DNAse"/>
    <property type="match status" value="1"/>
</dbReference>
<dbReference type="AlphaFoldDB" id="A0A7C6ECU1"/>
<dbReference type="PANTHER" id="PTHR46124">
    <property type="entry name" value="D-AMINOACYL-TRNA DEACYLASE"/>
    <property type="match status" value="1"/>
</dbReference>
<feature type="binding site" evidence="3">
    <location>
        <position position="169"/>
    </location>
    <ligand>
        <name>a divalent metal cation</name>
        <dbReference type="ChEBI" id="CHEBI:60240"/>
        <label>2</label>
    </ligand>
</feature>
<keyword evidence="2" id="KW-0378">Hydrolase</keyword>
<dbReference type="InterPro" id="IPR032466">
    <property type="entry name" value="Metal_Hydrolase"/>
</dbReference>
<protein>
    <submittedName>
        <fullName evidence="4">TatD family deoxyribonuclease</fullName>
    </submittedName>
</protein>